<dbReference type="InterPro" id="IPR036397">
    <property type="entry name" value="RNaseH_sf"/>
</dbReference>
<feature type="domain" description="RNase H type-1" evidence="1">
    <location>
        <begin position="52"/>
        <end position="118"/>
    </location>
</feature>
<accession>A0A6P9ETP3</accession>
<dbReference type="RefSeq" id="XP_035551024.1">
    <property type="nucleotide sequence ID" value="XM_035695131.1"/>
</dbReference>
<dbReference type="InParanoid" id="A0A6P9ETP3"/>
<dbReference type="Proteomes" id="UP000235220">
    <property type="component" value="Chromosome 10"/>
</dbReference>
<organism evidence="2 3">
    <name type="scientific">Juglans regia</name>
    <name type="common">English walnut</name>
    <dbReference type="NCBI Taxonomy" id="51240"/>
    <lineage>
        <taxon>Eukaryota</taxon>
        <taxon>Viridiplantae</taxon>
        <taxon>Streptophyta</taxon>
        <taxon>Embryophyta</taxon>
        <taxon>Tracheophyta</taxon>
        <taxon>Spermatophyta</taxon>
        <taxon>Magnoliopsida</taxon>
        <taxon>eudicotyledons</taxon>
        <taxon>Gunneridae</taxon>
        <taxon>Pentapetalae</taxon>
        <taxon>rosids</taxon>
        <taxon>fabids</taxon>
        <taxon>Fagales</taxon>
        <taxon>Juglandaceae</taxon>
        <taxon>Juglans</taxon>
    </lineage>
</organism>
<dbReference type="KEGG" id="jre:118349636"/>
<dbReference type="Gene3D" id="3.30.420.10">
    <property type="entry name" value="Ribonuclease H-like superfamily/Ribonuclease H"/>
    <property type="match status" value="1"/>
</dbReference>
<evidence type="ECO:0000259" key="1">
    <source>
        <dbReference type="Pfam" id="PF13456"/>
    </source>
</evidence>
<dbReference type="OrthoDB" id="1752265at2759"/>
<dbReference type="GO" id="GO:0004523">
    <property type="term" value="F:RNA-DNA hybrid ribonuclease activity"/>
    <property type="evidence" value="ECO:0007669"/>
    <property type="project" value="InterPro"/>
</dbReference>
<dbReference type="InterPro" id="IPR002156">
    <property type="entry name" value="RNaseH_domain"/>
</dbReference>
<sequence>MAFDKVVIHPKQVAYFVLNILKNYQEVRGLCLVQLKQHLKWKPPPTDVLKLNIDGAMFVDLRRTGVGFLLRDAKGELIVATSKAEFDVENLETIELLAVFRGIQLCASRGIPNLIVESYSLEGNMTAHKLDRNAWNVVDCEN</sequence>
<dbReference type="GeneID" id="118349636"/>
<dbReference type="InterPro" id="IPR053151">
    <property type="entry name" value="RNase_H-like"/>
</dbReference>
<dbReference type="PANTHER" id="PTHR47723">
    <property type="entry name" value="OS05G0353850 PROTEIN"/>
    <property type="match status" value="1"/>
</dbReference>
<protein>
    <submittedName>
        <fullName evidence="3">Uncharacterized protein LOC118349636</fullName>
    </submittedName>
</protein>
<proteinExistence type="predicted"/>
<dbReference type="CDD" id="cd06222">
    <property type="entry name" value="RNase_H_like"/>
    <property type="match status" value="1"/>
</dbReference>
<evidence type="ECO:0000313" key="2">
    <source>
        <dbReference type="Proteomes" id="UP000235220"/>
    </source>
</evidence>
<dbReference type="GO" id="GO:0003676">
    <property type="term" value="F:nucleic acid binding"/>
    <property type="evidence" value="ECO:0007669"/>
    <property type="project" value="InterPro"/>
</dbReference>
<dbReference type="PANTHER" id="PTHR47723:SF19">
    <property type="entry name" value="POLYNUCLEOTIDYL TRANSFERASE, RIBONUCLEASE H-LIKE SUPERFAMILY PROTEIN"/>
    <property type="match status" value="1"/>
</dbReference>
<dbReference type="AlphaFoldDB" id="A0A6P9ETP3"/>
<keyword evidence="2" id="KW-1185">Reference proteome</keyword>
<reference evidence="3" key="1">
    <citation type="submission" date="2025-08" db="UniProtKB">
        <authorList>
            <consortium name="RefSeq"/>
        </authorList>
    </citation>
    <scope>IDENTIFICATION</scope>
    <source>
        <tissue evidence="3">Leaves</tissue>
    </source>
</reference>
<name>A0A6P9ETP3_JUGRE</name>
<dbReference type="InterPro" id="IPR044730">
    <property type="entry name" value="RNase_H-like_dom_plant"/>
</dbReference>
<gene>
    <name evidence="3" type="primary">LOC118349636</name>
</gene>
<dbReference type="Pfam" id="PF13456">
    <property type="entry name" value="RVT_3"/>
    <property type="match status" value="1"/>
</dbReference>
<evidence type="ECO:0000313" key="3">
    <source>
        <dbReference type="RefSeq" id="XP_035551024.1"/>
    </source>
</evidence>